<dbReference type="PANTHER" id="PTHR46068:SF1">
    <property type="entry name" value="TRANSPOSASE IS30-LIKE HTH DOMAIN-CONTAINING PROTEIN"/>
    <property type="match status" value="1"/>
</dbReference>
<reference evidence="2" key="1">
    <citation type="submission" date="2021-01" db="EMBL/GenBank/DDBJ databases">
        <title>Caligus Genome Assembly.</title>
        <authorList>
            <person name="Gallardo-Escarate C."/>
        </authorList>
    </citation>
    <scope>NUCLEOTIDE SEQUENCE [LARGE SCALE GENOMIC DNA]</scope>
</reference>
<dbReference type="Proteomes" id="UP000595437">
    <property type="component" value="Chromosome 1"/>
</dbReference>
<accession>A0A7T8KHD1</accession>
<evidence type="ECO:0000313" key="1">
    <source>
        <dbReference type="EMBL" id="QQP55967.1"/>
    </source>
</evidence>
<sequence>MGKITKRPEQGMKRSVRTPRLTKAVAGKILRNPATSMNKMAQEYYISARTIGRVVKADLDMQPFKYRKINILNEAAGSRGRARSKLVLKWYADKLSVVEIFSDEKLFETSKKFDPQNY</sequence>
<gene>
    <name evidence="1" type="ORF">FKW44_000478</name>
</gene>
<protein>
    <submittedName>
        <fullName evidence="1">Uncharacterized protein</fullName>
    </submittedName>
</protein>
<feature type="non-terminal residue" evidence="1">
    <location>
        <position position="118"/>
    </location>
</feature>
<keyword evidence="2" id="KW-1185">Reference proteome</keyword>
<dbReference type="EMBL" id="CP045890">
    <property type="protein sequence ID" value="QQP55967.1"/>
    <property type="molecule type" value="Genomic_DNA"/>
</dbReference>
<dbReference type="AlphaFoldDB" id="A0A7T8KHD1"/>
<name>A0A7T8KHD1_CALRO</name>
<proteinExistence type="predicted"/>
<dbReference type="PANTHER" id="PTHR46068">
    <property type="entry name" value="PROTEIN CBG27172"/>
    <property type="match status" value="1"/>
</dbReference>
<dbReference type="OrthoDB" id="10006939at2759"/>
<evidence type="ECO:0000313" key="2">
    <source>
        <dbReference type="Proteomes" id="UP000595437"/>
    </source>
</evidence>
<organism evidence="1 2">
    <name type="scientific">Caligus rogercresseyi</name>
    <name type="common">Sea louse</name>
    <dbReference type="NCBI Taxonomy" id="217165"/>
    <lineage>
        <taxon>Eukaryota</taxon>
        <taxon>Metazoa</taxon>
        <taxon>Ecdysozoa</taxon>
        <taxon>Arthropoda</taxon>
        <taxon>Crustacea</taxon>
        <taxon>Multicrustacea</taxon>
        <taxon>Hexanauplia</taxon>
        <taxon>Copepoda</taxon>
        <taxon>Siphonostomatoida</taxon>
        <taxon>Caligidae</taxon>
        <taxon>Caligus</taxon>
    </lineage>
</organism>